<keyword evidence="3" id="KW-0812">Transmembrane</keyword>
<sequence>MSPLPPRSRTVTLAWTALRPQVVRAASARRPLLHAPAVRAPNAAYSAGRRGFSTSSESRPAALLERAVRELVREQCAAAGEHRAPGEVASGTADLERAIEARVREAISPLSEELRTRLASLEQQPPHAQQDVGALVREALEPFREELGAKVSEESARKLAEAASEEAIRPLRAELTVAASSLEAVATAKTEEAFAPLRKVLEGKASGEEVQAAAKREAAEVAAELRKEVAGLLQEALQPLSEEVRSKLSVEEAPAKIKEALEKSLQASRQAIMADVHRVVGEQLQEAAERRREELQGKADVEETRQALVQLREDVQGLLQQPREVPEAALRQAASMGAGEALAPLREELRAESQQLRAPQAALEQCVEELRRRVEEQSAKQPEVDARVREELQQQLSAGAFRRQLEELACEALRPSRATREAVDALRAEAAALREETAALQQRVSRPEEATQPAPPRHPLIRGLRVAAQVLAGGAASLVALGIWSEQQKRFTPKMKA</sequence>
<evidence type="ECO:0000256" key="2">
    <source>
        <dbReference type="SAM" id="MobiDB-lite"/>
    </source>
</evidence>
<evidence type="ECO:0000256" key="3">
    <source>
        <dbReference type="SAM" id="Phobius"/>
    </source>
</evidence>
<accession>A0A7S4QIH4</accession>
<keyword evidence="3" id="KW-0472">Membrane</keyword>
<keyword evidence="3" id="KW-1133">Transmembrane helix</keyword>
<name>A0A7S4QIH4_9DINO</name>
<proteinExistence type="predicted"/>
<evidence type="ECO:0000256" key="1">
    <source>
        <dbReference type="SAM" id="Coils"/>
    </source>
</evidence>
<evidence type="ECO:0000313" key="4">
    <source>
        <dbReference type="EMBL" id="CAE4584758.1"/>
    </source>
</evidence>
<organism evidence="4">
    <name type="scientific">Alexandrium monilatum</name>
    <dbReference type="NCBI Taxonomy" id="311494"/>
    <lineage>
        <taxon>Eukaryota</taxon>
        <taxon>Sar</taxon>
        <taxon>Alveolata</taxon>
        <taxon>Dinophyceae</taxon>
        <taxon>Gonyaulacales</taxon>
        <taxon>Pyrocystaceae</taxon>
        <taxon>Alexandrium</taxon>
    </lineage>
</organism>
<gene>
    <name evidence="4" type="ORF">AMON00008_LOCUS21027</name>
</gene>
<feature type="coiled-coil region" evidence="1">
    <location>
        <begin position="285"/>
        <end position="321"/>
    </location>
</feature>
<feature type="region of interest" description="Disordered" evidence="2">
    <location>
        <begin position="437"/>
        <end position="458"/>
    </location>
</feature>
<feature type="transmembrane region" description="Helical" evidence="3">
    <location>
        <begin position="466"/>
        <end position="485"/>
    </location>
</feature>
<protein>
    <submittedName>
        <fullName evidence="4">Uncharacterized protein</fullName>
    </submittedName>
</protein>
<keyword evidence="1" id="KW-0175">Coiled coil</keyword>
<reference evidence="4" key="1">
    <citation type="submission" date="2021-01" db="EMBL/GenBank/DDBJ databases">
        <authorList>
            <person name="Corre E."/>
            <person name="Pelletier E."/>
            <person name="Niang G."/>
            <person name="Scheremetjew M."/>
            <person name="Finn R."/>
            <person name="Kale V."/>
            <person name="Holt S."/>
            <person name="Cochrane G."/>
            <person name="Meng A."/>
            <person name="Brown T."/>
            <person name="Cohen L."/>
        </authorList>
    </citation>
    <scope>NUCLEOTIDE SEQUENCE</scope>
    <source>
        <strain evidence="4">CCMP3105</strain>
    </source>
</reference>
<dbReference type="AlphaFoldDB" id="A0A7S4QIH4"/>
<dbReference type="EMBL" id="HBNR01030810">
    <property type="protein sequence ID" value="CAE4584758.1"/>
    <property type="molecule type" value="Transcribed_RNA"/>
</dbReference>